<reference evidence="2" key="1">
    <citation type="journal article" date="2023" name="Mol. Phylogenet. Evol.">
        <title>Genome-scale phylogeny and comparative genomics of the fungal order Sordariales.</title>
        <authorList>
            <person name="Hensen N."/>
            <person name="Bonometti L."/>
            <person name="Westerberg I."/>
            <person name="Brannstrom I.O."/>
            <person name="Guillou S."/>
            <person name="Cros-Aarteil S."/>
            <person name="Calhoun S."/>
            <person name="Haridas S."/>
            <person name="Kuo A."/>
            <person name="Mondo S."/>
            <person name="Pangilinan J."/>
            <person name="Riley R."/>
            <person name="LaButti K."/>
            <person name="Andreopoulos B."/>
            <person name="Lipzen A."/>
            <person name="Chen C."/>
            <person name="Yan M."/>
            <person name="Daum C."/>
            <person name="Ng V."/>
            <person name="Clum A."/>
            <person name="Steindorff A."/>
            <person name="Ohm R.A."/>
            <person name="Martin F."/>
            <person name="Silar P."/>
            <person name="Natvig D.O."/>
            <person name="Lalanne C."/>
            <person name="Gautier V."/>
            <person name="Ament-Velasquez S.L."/>
            <person name="Kruys A."/>
            <person name="Hutchinson M.I."/>
            <person name="Powell A.J."/>
            <person name="Barry K."/>
            <person name="Miller A.N."/>
            <person name="Grigoriev I.V."/>
            <person name="Debuchy R."/>
            <person name="Gladieux P."/>
            <person name="Hiltunen Thoren M."/>
            <person name="Johannesson H."/>
        </authorList>
    </citation>
    <scope>NUCLEOTIDE SEQUENCE</scope>
    <source>
        <strain evidence="2">CBS 232.78</strain>
    </source>
</reference>
<proteinExistence type="predicted"/>
<evidence type="ECO:0000259" key="1">
    <source>
        <dbReference type="Pfam" id="PF17111"/>
    </source>
</evidence>
<dbReference type="InterPro" id="IPR031348">
    <property type="entry name" value="PigL_N"/>
</dbReference>
<comment type="caution">
    <text evidence="2">The sequence shown here is derived from an EMBL/GenBank/DDBJ whole genome shotgun (WGS) entry which is preliminary data.</text>
</comment>
<name>A0AAE0N8W4_9PEZI</name>
<evidence type="ECO:0000313" key="2">
    <source>
        <dbReference type="EMBL" id="KAK3374565.1"/>
    </source>
</evidence>
<dbReference type="Proteomes" id="UP001285441">
    <property type="component" value="Unassembled WGS sequence"/>
</dbReference>
<dbReference type="AlphaFoldDB" id="A0AAE0N8W4"/>
<evidence type="ECO:0000313" key="3">
    <source>
        <dbReference type="Proteomes" id="UP001285441"/>
    </source>
</evidence>
<dbReference type="EMBL" id="JAULSW010000007">
    <property type="protein sequence ID" value="KAK3374565.1"/>
    <property type="molecule type" value="Genomic_DNA"/>
</dbReference>
<protein>
    <recommendedName>
        <fullName evidence="1">Azaphilone pigments biosynthesis cluster protein L N-terminal domain-containing protein</fullName>
    </recommendedName>
</protein>
<accession>A0AAE0N8W4</accession>
<keyword evidence="3" id="KW-1185">Reference proteome</keyword>
<gene>
    <name evidence="2" type="ORF">B0H63DRAFT_452424</name>
</gene>
<sequence length="350" mass="38561">MADPLSTGASAVAFIGLALSSAKAIFDVLSATKDAPRNVEQLTDEVKQLQSILQRFSQLHLDSELTNSDDLADLATLSSGCSKDLVNFNAKLQRLGLSPDDRRIGKFWKRIKTAVTEKDMDRIRDTIRHHTSVLNGATHLEKPPAPSVDSGLEESVGRLINLIDEKDCTVESDSAEQLILDLQTLLDYAQDSKGQLKPCEGSCTADEQARAEEESDVSKELRLASRLILSAPSIIINSGGPVRVLGPMPHGVLLQQQRKQKTIGTRIGSLTVTTKNRRRKYKAGHAPSDDNRGSEWDFVAKILFRHTSSKSIISISVLQEQLPKGRLVFKIEIQMDGLFCTLRRGKTMHP</sequence>
<feature type="domain" description="Azaphilone pigments biosynthesis cluster protein L N-terminal" evidence="1">
    <location>
        <begin position="2"/>
        <end position="131"/>
    </location>
</feature>
<organism evidence="2 3">
    <name type="scientific">Podospora didyma</name>
    <dbReference type="NCBI Taxonomy" id="330526"/>
    <lineage>
        <taxon>Eukaryota</taxon>
        <taxon>Fungi</taxon>
        <taxon>Dikarya</taxon>
        <taxon>Ascomycota</taxon>
        <taxon>Pezizomycotina</taxon>
        <taxon>Sordariomycetes</taxon>
        <taxon>Sordariomycetidae</taxon>
        <taxon>Sordariales</taxon>
        <taxon>Podosporaceae</taxon>
        <taxon>Podospora</taxon>
    </lineage>
</organism>
<dbReference type="Pfam" id="PF17111">
    <property type="entry name" value="PigL_N"/>
    <property type="match status" value="1"/>
</dbReference>
<reference evidence="2" key="2">
    <citation type="submission" date="2023-06" db="EMBL/GenBank/DDBJ databases">
        <authorList>
            <consortium name="Lawrence Berkeley National Laboratory"/>
            <person name="Haridas S."/>
            <person name="Hensen N."/>
            <person name="Bonometti L."/>
            <person name="Westerberg I."/>
            <person name="Brannstrom I.O."/>
            <person name="Guillou S."/>
            <person name="Cros-Aarteil S."/>
            <person name="Calhoun S."/>
            <person name="Kuo A."/>
            <person name="Mondo S."/>
            <person name="Pangilinan J."/>
            <person name="Riley R."/>
            <person name="LaButti K."/>
            <person name="Andreopoulos B."/>
            <person name="Lipzen A."/>
            <person name="Chen C."/>
            <person name="Yanf M."/>
            <person name="Daum C."/>
            <person name="Ng V."/>
            <person name="Clum A."/>
            <person name="Steindorff A."/>
            <person name="Ohm R."/>
            <person name="Martin F."/>
            <person name="Silar P."/>
            <person name="Natvig D."/>
            <person name="Lalanne C."/>
            <person name="Gautier V."/>
            <person name="Ament-velasquez S.L."/>
            <person name="Kruys A."/>
            <person name="Hutchinson M.I."/>
            <person name="Powell A.J."/>
            <person name="Barry K."/>
            <person name="Miller A.N."/>
            <person name="Grigoriev I.V."/>
            <person name="Debuchy R."/>
            <person name="Gladieux P."/>
            <person name="Thoren M.H."/>
            <person name="Johannesson H."/>
        </authorList>
    </citation>
    <scope>NUCLEOTIDE SEQUENCE</scope>
    <source>
        <strain evidence="2">CBS 232.78</strain>
    </source>
</reference>